<dbReference type="Proteomes" id="UP000046373">
    <property type="component" value="Unassembled WGS sequence"/>
</dbReference>
<sequence length="103" mass="11359">MLIAGPRFAPMMFNEPGVGFQVAGELYAVDDRALLRLDGIESIGSPGNWRVPIEVDPLEGGPSTVAQVYMKSRHLADPIHSGYLARYNDRRFVLPDGHPQIAR</sequence>
<feature type="domain" description="Gamma-glutamylcyclotransferase AIG2-like" evidence="1">
    <location>
        <begin position="9"/>
        <end position="77"/>
    </location>
</feature>
<dbReference type="InterPro" id="IPR009288">
    <property type="entry name" value="AIG2-like_dom"/>
</dbReference>
<evidence type="ECO:0000313" key="2">
    <source>
        <dbReference type="EMBL" id="CDX43274.1"/>
    </source>
</evidence>
<dbReference type="AlphaFoldDB" id="A0A090FNP3"/>
<accession>A0A090FNP3</accession>
<name>A0A090FNP3_MESPL</name>
<organism evidence="2 3">
    <name type="scientific">Mesorhizobium plurifarium</name>
    <dbReference type="NCBI Taxonomy" id="69974"/>
    <lineage>
        <taxon>Bacteria</taxon>
        <taxon>Pseudomonadati</taxon>
        <taxon>Pseudomonadota</taxon>
        <taxon>Alphaproteobacteria</taxon>
        <taxon>Hyphomicrobiales</taxon>
        <taxon>Phyllobacteriaceae</taxon>
        <taxon>Mesorhizobium</taxon>
    </lineage>
</organism>
<dbReference type="EMBL" id="CCNB01000043">
    <property type="protein sequence ID" value="CDX43274.1"/>
    <property type="molecule type" value="Genomic_DNA"/>
</dbReference>
<dbReference type="SUPFAM" id="SSF110857">
    <property type="entry name" value="Gamma-glutamyl cyclotransferase-like"/>
    <property type="match status" value="1"/>
</dbReference>
<dbReference type="Gene3D" id="3.10.490.10">
    <property type="entry name" value="Gamma-glutamyl cyclotransferase-like"/>
    <property type="match status" value="1"/>
</dbReference>
<protein>
    <recommendedName>
        <fullName evidence="1">Gamma-glutamylcyclotransferase AIG2-like domain-containing protein</fullName>
    </recommendedName>
</protein>
<evidence type="ECO:0000259" key="1">
    <source>
        <dbReference type="Pfam" id="PF06094"/>
    </source>
</evidence>
<proteinExistence type="predicted"/>
<reference evidence="2 3" key="1">
    <citation type="submission" date="2014-08" db="EMBL/GenBank/DDBJ databases">
        <authorList>
            <person name="Moulin Lionel"/>
        </authorList>
    </citation>
    <scope>NUCLEOTIDE SEQUENCE [LARGE SCALE GENOMIC DNA]</scope>
</reference>
<dbReference type="Pfam" id="PF06094">
    <property type="entry name" value="GGACT"/>
    <property type="match status" value="1"/>
</dbReference>
<evidence type="ECO:0000313" key="3">
    <source>
        <dbReference type="Proteomes" id="UP000046373"/>
    </source>
</evidence>
<dbReference type="InterPro" id="IPR036568">
    <property type="entry name" value="GGCT-like_sf"/>
</dbReference>
<gene>
    <name evidence="2" type="ORF">MPLDJ20_60172</name>
</gene>